<comment type="similarity">
    <text evidence="2">In the central section; belongs to the CRISPR-associated helicase Cas3 family.</text>
</comment>
<organism evidence="11 12">
    <name type="scientific">Labedaea rhizosphaerae</name>
    <dbReference type="NCBI Taxonomy" id="598644"/>
    <lineage>
        <taxon>Bacteria</taxon>
        <taxon>Bacillati</taxon>
        <taxon>Actinomycetota</taxon>
        <taxon>Actinomycetes</taxon>
        <taxon>Pseudonocardiales</taxon>
        <taxon>Pseudonocardiaceae</taxon>
        <taxon>Labedaea</taxon>
    </lineage>
</organism>
<dbReference type="InterPro" id="IPR011545">
    <property type="entry name" value="DEAD/DEAH_box_helicase_dom"/>
</dbReference>
<dbReference type="InterPro" id="IPR006483">
    <property type="entry name" value="CRISPR-assoc_Cas3_HD"/>
</dbReference>
<dbReference type="Gene3D" id="1.10.3210.30">
    <property type="match status" value="1"/>
</dbReference>
<evidence type="ECO:0000256" key="8">
    <source>
        <dbReference type="ARBA" id="ARBA00022840"/>
    </source>
</evidence>
<evidence type="ECO:0000256" key="3">
    <source>
        <dbReference type="ARBA" id="ARBA00022722"/>
    </source>
</evidence>
<dbReference type="Pfam" id="PF18019">
    <property type="entry name" value="Cas3_HD"/>
    <property type="match status" value="1"/>
</dbReference>
<dbReference type="InterPro" id="IPR054712">
    <property type="entry name" value="Cas3-like_dom"/>
</dbReference>
<evidence type="ECO:0000256" key="1">
    <source>
        <dbReference type="ARBA" id="ARBA00006847"/>
    </source>
</evidence>
<name>A0A4R6SGP3_LABRH</name>
<comment type="similarity">
    <text evidence="1">In the N-terminal section; belongs to the CRISPR-associated nuclease Cas3-HD family.</text>
</comment>
<keyword evidence="3" id="KW-0540">Nuclease</keyword>
<dbReference type="GO" id="GO:0004519">
    <property type="term" value="F:endonuclease activity"/>
    <property type="evidence" value="ECO:0007669"/>
    <property type="project" value="UniProtKB-KW"/>
</dbReference>
<dbReference type="PANTHER" id="PTHR47963">
    <property type="entry name" value="DEAD-BOX ATP-DEPENDENT RNA HELICASE 47, MITOCHONDRIAL"/>
    <property type="match status" value="1"/>
</dbReference>
<accession>A0A4R6SGP3</accession>
<dbReference type="EMBL" id="SNXZ01000002">
    <property type="protein sequence ID" value="TDQ00690.1"/>
    <property type="molecule type" value="Genomic_DNA"/>
</dbReference>
<keyword evidence="9" id="KW-0051">Antiviral defense</keyword>
<dbReference type="GO" id="GO:0005524">
    <property type="term" value="F:ATP binding"/>
    <property type="evidence" value="ECO:0007669"/>
    <property type="project" value="UniProtKB-KW"/>
</dbReference>
<keyword evidence="4" id="KW-0479">Metal-binding</keyword>
<evidence type="ECO:0000256" key="2">
    <source>
        <dbReference type="ARBA" id="ARBA00009046"/>
    </source>
</evidence>
<dbReference type="Pfam" id="PF00270">
    <property type="entry name" value="DEAD"/>
    <property type="match status" value="1"/>
</dbReference>
<dbReference type="GO" id="GO:0046872">
    <property type="term" value="F:metal ion binding"/>
    <property type="evidence" value="ECO:0007669"/>
    <property type="project" value="UniProtKB-KW"/>
</dbReference>
<dbReference type="CDD" id="cd17930">
    <property type="entry name" value="DEXHc_cas3"/>
    <property type="match status" value="1"/>
</dbReference>
<dbReference type="GO" id="GO:0003723">
    <property type="term" value="F:RNA binding"/>
    <property type="evidence" value="ECO:0007669"/>
    <property type="project" value="TreeGrafter"/>
</dbReference>
<evidence type="ECO:0000256" key="5">
    <source>
        <dbReference type="ARBA" id="ARBA00022741"/>
    </source>
</evidence>
<evidence type="ECO:0000313" key="12">
    <source>
        <dbReference type="Proteomes" id="UP000295444"/>
    </source>
</evidence>
<dbReference type="InterPro" id="IPR006474">
    <property type="entry name" value="Helicase_Cas3_CRISPR-ass_core"/>
</dbReference>
<keyword evidence="12" id="KW-1185">Reference proteome</keyword>
<proteinExistence type="inferred from homology"/>
<evidence type="ECO:0000256" key="6">
    <source>
        <dbReference type="ARBA" id="ARBA00022801"/>
    </source>
</evidence>
<dbReference type="InterPro" id="IPR050547">
    <property type="entry name" value="DEAD_box_RNA_helicases"/>
</dbReference>
<evidence type="ECO:0000313" key="11">
    <source>
        <dbReference type="EMBL" id="TDQ00690.1"/>
    </source>
</evidence>
<dbReference type="NCBIfam" id="TIGR01587">
    <property type="entry name" value="cas3_core"/>
    <property type="match status" value="1"/>
</dbReference>
<keyword evidence="8" id="KW-0067">ATP-binding</keyword>
<dbReference type="InterPro" id="IPR038257">
    <property type="entry name" value="CRISPR-assoc_Cas3_HD_sf"/>
</dbReference>
<keyword evidence="7 11" id="KW-0347">Helicase</keyword>
<dbReference type="SUPFAM" id="SSF52540">
    <property type="entry name" value="P-loop containing nucleoside triphosphate hydrolases"/>
    <property type="match status" value="1"/>
</dbReference>
<keyword evidence="6" id="KW-0378">Hydrolase</keyword>
<evidence type="ECO:0000256" key="7">
    <source>
        <dbReference type="ARBA" id="ARBA00022806"/>
    </source>
</evidence>
<keyword evidence="11" id="KW-0255">Endonuclease</keyword>
<feature type="domain" description="Helicase ATP-binding" evidence="10">
    <location>
        <begin position="178"/>
        <end position="387"/>
    </location>
</feature>
<dbReference type="SMART" id="SM00487">
    <property type="entry name" value="DEXDc"/>
    <property type="match status" value="1"/>
</dbReference>
<dbReference type="PROSITE" id="PS51192">
    <property type="entry name" value="HELICASE_ATP_BIND_1"/>
    <property type="match status" value="1"/>
</dbReference>
<gene>
    <name evidence="11" type="ORF">EV186_102552</name>
</gene>
<evidence type="ECO:0000256" key="4">
    <source>
        <dbReference type="ARBA" id="ARBA00022723"/>
    </source>
</evidence>
<dbReference type="GO" id="GO:0003724">
    <property type="term" value="F:RNA helicase activity"/>
    <property type="evidence" value="ECO:0007669"/>
    <property type="project" value="TreeGrafter"/>
</dbReference>
<comment type="caution">
    <text evidence="11">The sequence shown here is derived from an EMBL/GenBank/DDBJ whole genome shotgun (WGS) entry which is preliminary data.</text>
</comment>
<dbReference type="Pfam" id="PF22590">
    <property type="entry name" value="Cas3-like_C_2"/>
    <property type="match status" value="1"/>
</dbReference>
<dbReference type="AlphaFoldDB" id="A0A4R6SGP3"/>
<protein>
    <submittedName>
        <fullName evidence="11">CRISPR-associated endonuclease/helicase Cas3</fullName>
    </submittedName>
</protein>
<dbReference type="InterPro" id="IPR027417">
    <property type="entry name" value="P-loop_NTPase"/>
</dbReference>
<dbReference type="PANTHER" id="PTHR47963:SF9">
    <property type="entry name" value="CRISPR-ASSOCIATED ENDONUCLEASE_HELICASE CAS3"/>
    <property type="match status" value="1"/>
</dbReference>
<dbReference type="InterPro" id="IPR014001">
    <property type="entry name" value="Helicase_ATP-bd"/>
</dbReference>
<reference evidence="11 12" key="1">
    <citation type="submission" date="2019-03" db="EMBL/GenBank/DDBJ databases">
        <title>Genomic Encyclopedia of Type Strains, Phase IV (KMG-IV): sequencing the most valuable type-strain genomes for metagenomic binning, comparative biology and taxonomic classification.</title>
        <authorList>
            <person name="Goeker M."/>
        </authorList>
    </citation>
    <scope>NUCLEOTIDE SEQUENCE [LARGE SCALE GENOMIC DNA]</scope>
    <source>
        <strain evidence="11 12">DSM 45361</strain>
    </source>
</reference>
<dbReference type="GO" id="GO:0016787">
    <property type="term" value="F:hydrolase activity"/>
    <property type="evidence" value="ECO:0007669"/>
    <property type="project" value="UniProtKB-KW"/>
</dbReference>
<evidence type="ECO:0000256" key="9">
    <source>
        <dbReference type="ARBA" id="ARBA00023118"/>
    </source>
</evidence>
<dbReference type="GO" id="GO:0051607">
    <property type="term" value="P:defense response to virus"/>
    <property type="evidence" value="ECO:0007669"/>
    <property type="project" value="UniProtKB-KW"/>
</dbReference>
<dbReference type="Proteomes" id="UP000295444">
    <property type="component" value="Unassembled WGS sequence"/>
</dbReference>
<dbReference type="Gene3D" id="3.40.50.300">
    <property type="entry name" value="P-loop containing nucleotide triphosphate hydrolases"/>
    <property type="match status" value="2"/>
</dbReference>
<evidence type="ECO:0000259" key="10">
    <source>
        <dbReference type="PROSITE" id="PS51192"/>
    </source>
</evidence>
<sequence length="662" mass="71354">MRDWLKAQYGFAPRGIGGQLASIVGSHHGVTPDDSALSLVGSRPDLAGDGDWATTREAVLARATERCGGAAVFARFATTRLSVASQVLLTGIVILADWIASNQELFPLLVAPSPDAPIIRPDDAVTAQRVERGWRQLQLPARWRAVALDSDLDAEFQFRFDRAGARARPVQAAAVAVARAQRTPGLVIVEAPMGSGKTEAGLLAAEELAARSGASGVFVALPTQATTDAMFGRVLAWLDRLPREGAVTLNLVHGKAHLNDEFRGLVPEWKAAGIGQDDDPSCQAAIAHSWLRGRKKSALASFVVGTIDQVLFCGLKSRHLMLRHLAMAGKVVIIDEVHAYDVYMSQYLDRVLQWLGAYGVPVVLLSATLPDRRRAELLRAYDPETPVTDEHPGYPLISSSGCVAPMILALQEEANPVTVDRLPDDADTLVAYLRTHLADGGCAAVVRNTVTRVQETANRLIEEFGSDAVTVTHSRFLACERASLDRSLLTRFGPDGSRRPRLHIVVASQVIEQSLDVDFDLMISDLAPVDLVLQRLGRLHRHQRTRPGPVRVARCALVGVEDWSADPVTTPSAARRIYGEHQLLRAAALLRDRDTIGLPHDIAPLVQTAYGAGRLGPDSWQPTMATAAATAERLAVERTAKAGDYLVGPPGKAGSLGPVSKW</sequence>
<keyword evidence="5" id="KW-0547">Nucleotide-binding</keyword>